<dbReference type="EMBL" id="JAPMOS010000092">
    <property type="protein sequence ID" value="KAJ4455800.1"/>
    <property type="molecule type" value="Genomic_DNA"/>
</dbReference>
<sequence length="587" mass="63520">MLPPQGDTICRACAAATTDVCPACSEKLKALPELCPSRIVQRQVQKMQCHCPNRGLGCAALIGVLDVEHHLGAECEWREEACDLCHQQVRRAEMARHKDTTCARKPMSCGYADVGCPTRCPQEVLPDHERDGMAAHMGLLRQCLAGTSLELAQTRHELTQCREELGGQVAATKAELTGCQAELAQTKHSLEALRAFVDQAPIGTCTFSSPTSSQRSTLCSLRQQLITPPAAPEGLEARWDEATNDVALEWRPLPSAAASPASADAPSPPGPPVRYRVHVALVVGGKGAGDDGGLRSGVVYLGPECRCRYRFPPGATPGFEAHCAVVAMRGLAESGPSATAICTHPDIVFTYDHDMDERGLFYFIGTQGRTQPWRNPAEAGWVNTIRSSDCGFGRPSDIVGREACNSLTDSQPNSWWYVHLCPVFLFRPTHYTLRHSNYPSYVEHRLQSWRLEGSVDGAEGSWRTLDEHTNEPNAIPARADAMATFAVAPDRAFPARLFRVLMTGPSPCGRHYLVLSGLEIHIASFFGSTLRLFSAHTTPGGTALILTLVRVPSGVFHLATRISISRLAPSTAVARSLFSCGGAPVPI</sequence>
<dbReference type="InterPro" id="IPR013083">
    <property type="entry name" value="Znf_RING/FYVE/PHD"/>
</dbReference>
<evidence type="ECO:0000256" key="4">
    <source>
        <dbReference type="PROSITE-ProRule" id="PRU00207"/>
    </source>
</evidence>
<reference evidence="6" key="1">
    <citation type="journal article" date="2022" name="bioRxiv">
        <title>Genomics of Preaxostyla Flagellates Illuminates Evolutionary Transitions and the Path Towards Mitochondrial Loss.</title>
        <authorList>
            <person name="Novak L.V.F."/>
            <person name="Treitli S.C."/>
            <person name="Pyrih J."/>
            <person name="Halakuc P."/>
            <person name="Pipaliya S.V."/>
            <person name="Vacek V."/>
            <person name="Brzon O."/>
            <person name="Soukal P."/>
            <person name="Eme L."/>
            <person name="Dacks J.B."/>
            <person name="Karnkowska A."/>
            <person name="Elias M."/>
            <person name="Hampl V."/>
        </authorList>
    </citation>
    <scope>NUCLEOTIDE SEQUENCE</scope>
    <source>
        <strain evidence="6">RCP-MX</strain>
    </source>
</reference>
<evidence type="ECO:0000313" key="6">
    <source>
        <dbReference type="EMBL" id="KAJ4455800.1"/>
    </source>
</evidence>
<keyword evidence="7" id="KW-1185">Reference proteome</keyword>
<feature type="zinc finger region" description="TRAF-type" evidence="4">
    <location>
        <begin position="70"/>
        <end position="125"/>
    </location>
</feature>
<dbReference type="Gene3D" id="3.30.40.10">
    <property type="entry name" value="Zinc/RING finger domain, C3HC4 (zinc finger)"/>
    <property type="match status" value="1"/>
</dbReference>
<dbReference type="PANTHER" id="PTHR47457">
    <property type="entry name" value="OS05G0345500 PROTEIN"/>
    <property type="match status" value="1"/>
</dbReference>
<accession>A0ABQ8U930</accession>
<feature type="domain" description="TRAF-type" evidence="5">
    <location>
        <begin position="70"/>
        <end position="125"/>
    </location>
</feature>
<dbReference type="SUPFAM" id="SSF49599">
    <property type="entry name" value="TRAF domain-like"/>
    <property type="match status" value="1"/>
</dbReference>
<gene>
    <name evidence="6" type="ORF">PAPYR_9162</name>
</gene>
<evidence type="ECO:0000256" key="1">
    <source>
        <dbReference type="ARBA" id="ARBA00022723"/>
    </source>
</evidence>
<keyword evidence="2 4" id="KW-0863">Zinc-finger</keyword>
<organism evidence="6 7">
    <name type="scientific">Paratrimastix pyriformis</name>
    <dbReference type="NCBI Taxonomy" id="342808"/>
    <lineage>
        <taxon>Eukaryota</taxon>
        <taxon>Metamonada</taxon>
        <taxon>Preaxostyla</taxon>
        <taxon>Paratrimastigidae</taxon>
        <taxon>Paratrimastix</taxon>
    </lineage>
</organism>
<evidence type="ECO:0000259" key="5">
    <source>
        <dbReference type="PROSITE" id="PS50145"/>
    </source>
</evidence>
<dbReference type="PANTHER" id="PTHR47457:SF1">
    <property type="entry name" value="BTB DOMAIN-CONTAINING PROTEIN-RELATED"/>
    <property type="match status" value="1"/>
</dbReference>
<dbReference type="PROSITE" id="PS50145">
    <property type="entry name" value="ZF_TRAF"/>
    <property type="match status" value="1"/>
</dbReference>
<dbReference type="Proteomes" id="UP001141327">
    <property type="component" value="Unassembled WGS sequence"/>
</dbReference>
<dbReference type="InterPro" id="IPR001293">
    <property type="entry name" value="Znf_TRAF"/>
</dbReference>
<keyword evidence="3 4" id="KW-0862">Zinc</keyword>
<proteinExistence type="predicted"/>
<name>A0ABQ8U930_9EUKA</name>
<evidence type="ECO:0000313" key="7">
    <source>
        <dbReference type="Proteomes" id="UP001141327"/>
    </source>
</evidence>
<evidence type="ECO:0000256" key="2">
    <source>
        <dbReference type="ARBA" id="ARBA00022771"/>
    </source>
</evidence>
<comment type="caution">
    <text evidence="6">The sequence shown here is derived from an EMBL/GenBank/DDBJ whole genome shotgun (WGS) entry which is preliminary data.</text>
</comment>
<protein>
    <submittedName>
        <fullName evidence="6">E3 ubiquitin-protein ligase HECTD1</fullName>
    </submittedName>
</protein>
<keyword evidence="1 4" id="KW-0479">Metal-binding</keyword>
<evidence type="ECO:0000256" key="3">
    <source>
        <dbReference type="ARBA" id="ARBA00022833"/>
    </source>
</evidence>